<evidence type="ECO:0000313" key="3">
    <source>
        <dbReference type="EMBL" id="RUO34294.1"/>
    </source>
</evidence>
<feature type="compositionally biased region" description="Low complexity" evidence="1">
    <location>
        <begin position="207"/>
        <end position="228"/>
    </location>
</feature>
<keyword evidence="2" id="KW-0472">Membrane</keyword>
<evidence type="ECO:0000313" key="4">
    <source>
        <dbReference type="Proteomes" id="UP000288405"/>
    </source>
</evidence>
<dbReference type="Proteomes" id="UP000288405">
    <property type="component" value="Unassembled WGS sequence"/>
</dbReference>
<feature type="transmembrane region" description="Helical" evidence="2">
    <location>
        <begin position="75"/>
        <end position="93"/>
    </location>
</feature>
<keyword evidence="2" id="KW-1133">Transmembrane helix</keyword>
<dbReference type="RefSeq" id="WP_126776711.1">
    <property type="nucleotide sequence ID" value="NZ_PIPM01000004.1"/>
</dbReference>
<dbReference type="EMBL" id="PIPM01000004">
    <property type="protein sequence ID" value="RUO34294.1"/>
    <property type="molecule type" value="Genomic_DNA"/>
</dbReference>
<evidence type="ECO:0000256" key="1">
    <source>
        <dbReference type="SAM" id="MobiDB-lite"/>
    </source>
</evidence>
<feature type="transmembrane region" description="Helical" evidence="2">
    <location>
        <begin position="129"/>
        <end position="150"/>
    </location>
</feature>
<organism evidence="3 4">
    <name type="scientific">Aliidiomarina sanyensis</name>
    <dbReference type="NCBI Taxonomy" id="1249555"/>
    <lineage>
        <taxon>Bacteria</taxon>
        <taxon>Pseudomonadati</taxon>
        <taxon>Pseudomonadota</taxon>
        <taxon>Gammaproteobacteria</taxon>
        <taxon>Alteromonadales</taxon>
        <taxon>Idiomarinaceae</taxon>
        <taxon>Aliidiomarina</taxon>
    </lineage>
</organism>
<dbReference type="AlphaFoldDB" id="A0A432WKJ6"/>
<protein>
    <submittedName>
        <fullName evidence="3">Uncharacterized protein</fullName>
    </submittedName>
</protein>
<gene>
    <name evidence="3" type="ORF">CWE11_06095</name>
</gene>
<dbReference type="OrthoDB" id="5903047at2"/>
<accession>A0A432WKJ6</accession>
<evidence type="ECO:0000256" key="2">
    <source>
        <dbReference type="SAM" id="Phobius"/>
    </source>
</evidence>
<name>A0A432WKJ6_9GAMM</name>
<sequence length="228" mass="25300">MSSNNKILRSDEEQKRSIEIYDSFRDELLKRQLSNTENYDKSILMLSSAGLAISLTFFESVVPMETASRLWLMKMSWVFFLLSILLSLVAYLVSNAAITKQLSIAEDYYVNKLQSAFNKRNWLSALNNWLNYSVGVLFAAATVAVVIFVISNINPEGAEMSDKKVETSDLQPSVESATIPIMQRVQTDGISINSAQVPTMQAAPGATSQQPSTSQPTQSQPQQSDAKK</sequence>
<comment type="caution">
    <text evidence="3">The sequence shown here is derived from an EMBL/GenBank/DDBJ whole genome shotgun (WGS) entry which is preliminary data.</text>
</comment>
<feature type="region of interest" description="Disordered" evidence="1">
    <location>
        <begin position="193"/>
        <end position="228"/>
    </location>
</feature>
<keyword evidence="2" id="KW-0812">Transmembrane</keyword>
<feature type="transmembrane region" description="Helical" evidence="2">
    <location>
        <begin position="43"/>
        <end position="63"/>
    </location>
</feature>
<reference evidence="3 4" key="1">
    <citation type="journal article" date="2011" name="Front. Microbiol.">
        <title>Genomic signatures of strain selection and enhancement in Bacillus atrophaeus var. globigii, a historical biowarfare simulant.</title>
        <authorList>
            <person name="Gibbons H.S."/>
            <person name="Broomall S.M."/>
            <person name="McNew L.A."/>
            <person name="Daligault H."/>
            <person name="Chapman C."/>
            <person name="Bruce D."/>
            <person name="Karavis M."/>
            <person name="Krepps M."/>
            <person name="McGregor P.A."/>
            <person name="Hong C."/>
            <person name="Park K.H."/>
            <person name="Akmal A."/>
            <person name="Feldman A."/>
            <person name="Lin J.S."/>
            <person name="Chang W.E."/>
            <person name="Higgs B.W."/>
            <person name="Demirev P."/>
            <person name="Lindquist J."/>
            <person name="Liem A."/>
            <person name="Fochler E."/>
            <person name="Read T.D."/>
            <person name="Tapia R."/>
            <person name="Johnson S."/>
            <person name="Bishop-Lilly K.A."/>
            <person name="Detter C."/>
            <person name="Han C."/>
            <person name="Sozhamannan S."/>
            <person name="Rosenzweig C.N."/>
            <person name="Skowronski E.W."/>
        </authorList>
    </citation>
    <scope>NUCLEOTIDE SEQUENCE [LARGE SCALE GENOMIC DNA]</scope>
    <source>
        <strain evidence="3 4">GYP-17</strain>
    </source>
</reference>
<keyword evidence="4" id="KW-1185">Reference proteome</keyword>
<proteinExistence type="predicted"/>